<dbReference type="GO" id="GO:0004665">
    <property type="term" value="F:prephenate dehydrogenase (NADP+) activity"/>
    <property type="evidence" value="ECO:0007669"/>
    <property type="project" value="InterPro"/>
</dbReference>
<evidence type="ECO:0000313" key="5">
    <source>
        <dbReference type="Proteomes" id="UP000076925"/>
    </source>
</evidence>
<evidence type="ECO:0000313" key="4">
    <source>
        <dbReference type="EMBL" id="KYC37954.1"/>
    </source>
</evidence>
<dbReference type="SUPFAM" id="SSF51735">
    <property type="entry name" value="NAD(P)-binding Rossmann-fold domains"/>
    <property type="match status" value="1"/>
</dbReference>
<dbReference type="InterPro" id="IPR046826">
    <property type="entry name" value="PDH_N"/>
</dbReference>
<dbReference type="GO" id="GO:0008977">
    <property type="term" value="F:prephenate dehydrogenase (NAD+) activity"/>
    <property type="evidence" value="ECO:0007669"/>
    <property type="project" value="InterPro"/>
</dbReference>
<keyword evidence="2" id="KW-0560">Oxidoreductase</keyword>
<dbReference type="AlphaFoldDB" id="A0A139WZS2"/>
<comment type="similarity">
    <text evidence="1">Belongs to the prephenate/arogenate dehydrogenase family.</text>
</comment>
<feature type="domain" description="Prephenate/arogenate dehydrogenase" evidence="3">
    <location>
        <begin position="4"/>
        <end position="267"/>
    </location>
</feature>
<evidence type="ECO:0000256" key="1">
    <source>
        <dbReference type="ARBA" id="ARBA00007964"/>
    </source>
</evidence>
<accession>A0A139WZS2</accession>
<organism evidence="4 5">
    <name type="scientific">Scytonema hofmannii PCC 7110</name>
    <dbReference type="NCBI Taxonomy" id="128403"/>
    <lineage>
        <taxon>Bacteria</taxon>
        <taxon>Bacillati</taxon>
        <taxon>Cyanobacteriota</taxon>
        <taxon>Cyanophyceae</taxon>
        <taxon>Nostocales</taxon>
        <taxon>Scytonemataceae</taxon>
        <taxon>Scytonema</taxon>
    </lineage>
</organism>
<dbReference type="RefSeq" id="WP_017743044.1">
    <property type="nucleotide sequence ID" value="NZ_KQ976354.1"/>
</dbReference>
<evidence type="ECO:0000259" key="3">
    <source>
        <dbReference type="PROSITE" id="PS51176"/>
    </source>
</evidence>
<dbReference type="Proteomes" id="UP000076925">
    <property type="component" value="Unassembled WGS sequence"/>
</dbReference>
<dbReference type="InterPro" id="IPR050812">
    <property type="entry name" value="Preph/Arog_dehydrog"/>
</dbReference>
<protein>
    <submittedName>
        <fullName evidence="4">Chorismate mutase</fullName>
    </submittedName>
</protein>
<dbReference type="EMBL" id="ANNX02000045">
    <property type="protein sequence ID" value="KYC37954.1"/>
    <property type="molecule type" value="Genomic_DNA"/>
</dbReference>
<dbReference type="GO" id="GO:0006571">
    <property type="term" value="P:tyrosine biosynthetic process"/>
    <property type="evidence" value="ECO:0007669"/>
    <property type="project" value="InterPro"/>
</dbReference>
<dbReference type="Gene3D" id="3.40.50.720">
    <property type="entry name" value="NAD(P)-binding Rossmann-like Domain"/>
    <property type="match status" value="1"/>
</dbReference>
<reference evidence="4 5" key="1">
    <citation type="journal article" date="2013" name="Genome Biol. Evol.">
        <title>Genomes of Stigonematalean cyanobacteria (subsection V) and the evolution of oxygenic photosynthesis from prokaryotes to plastids.</title>
        <authorList>
            <person name="Dagan T."/>
            <person name="Roettger M."/>
            <person name="Stucken K."/>
            <person name="Landan G."/>
            <person name="Koch R."/>
            <person name="Major P."/>
            <person name="Gould S.B."/>
            <person name="Goremykin V.V."/>
            <person name="Rippka R."/>
            <person name="Tandeau de Marsac N."/>
            <person name="Gugger M."/>
            <person name="Lockhart P.J."/>
            <person name="Allen J.F."/>
            <person name="Brune I."/>
            <person name="Maus I."/>
            <person name="Puhler A."/>
            <person name="Martin W.F."/>
        </authorList>
    </citation>
    <scope>NUCLEOTIDE SEQUENCE [LARGE SCALE GENOMIC DNA]</scope>
    <source>
        <strain evidence="4 5">PCC 7110</strain>
    </source>
</reference>
<dbReference type="GO" id="GO:0070403">
    <property type="term" value="F:NAD+ binding"/>
    <property type="evidence" value="ECO:0007669"/>
    <property type="project" value="InterPro"/>
</dbReference>
<sequence>MKSQRVTVIGGGGKMGRFFTQWLTALGHHISILEQNDWERAEHLLADADLVLICVPIECSLEVIRKVTQYLSPTTALADITSIKAPAVRAMLKHHTGPVMGLHPMFGPSIQSLVSQIVVVCPGRGDESFQWLLNLIEGEGGKVMFSTPEEHDQMMVVIQAIRHFATLSFGIFLSEEKIDIRRSLDFSSPVYRQQIDIVNRLLTQSASLVVDIMLATQERREAIVRLANTYSRLAQLVMQGDREALLLELKAVNSFFAEEIACNFRESTCFINNLIPLKESLIKNRRVAENTEGIFHEYSL</sequence>
<keyword evidence="5" id="KW-1185">Reference proteome</keyword>
<dbReference type="PROSITE" id="PS51176">
    <property type="entry name" value="PDH_ADH"/>
    <property type="match status" value="1"/>
</dbReference>
<dbReference type="NCBIfam" id="NF008400">
    <property type="entry name" value="PRK11199.1"/>
    <property type="match status" value="1"/>
</dbReference>
<name>A0A139WZS2_9CYAN</name>
<evidence type="ECO:0000256" key="2">
    <source>
        <dbReference type="ARBA" id="ARBA00023002"/>
    </source>
</evidence>
<dbReference type="InterPro" id="IPR003099">
    <property type="entry name" value="Prephen_DH"/>
</dbReference>
<dbReference type="SUPFAM" id="SSF48179">
    <property type="entry name" value="6-phosphogluconate dehydrogenase C-terminal domain-like"/>
    <property type="match status" value="1"/>
</dbReference>
<gene>
    <name evidence="4" type="ORF">WA1_05530</name>
</gene>
<dbReference type="PANTHER" id="PTHR21363">
    <property type="entry name" value="PREPHENATE DEHYDROGENASE"/>
    <property type="match status" value="1"/>
</dbReference>
<dbReference type="Gene3D" id="1.10.3660.10">
    <property type="entry name" value="6-phosphogluconate dehydrogenase C-terminal like domain"/>
    <property type="match status" value="1"/>
</dbReference>
<dbReference type="InterPro" id="IPR008927">
    <property type="entry name" value="6-PGluconate_DH-like_C_sf"/>
</dbReference>
<proteinExistence type="inferred from homology"/>
<dbReference type="Pfam" id="PF20463">
    <property type="entry name" value="PDH_C"/>
    <property type="match status" value="1"/>
</dbReference>
<dbReference type="PANTHER" id="PTHR21363:SF0">
    <property type="entry name" value="PREPHENATE DEHYDROGENASE [NADP(+)]"/>
    <property type="match status" value="1"/>
</dbReference>
<dbReference type="InterPro" id="IPR046825">
    <property type="entry name" value="PDH_C"/>
</dbReference>
<dbReference type="InterPro" id="IPR036291">
    <property type="entry name" value="NAD(P)-bd_dom_sf"/>
</dbReference>
<dbReference type="STRING" id="128403.WA1_05530"/>
<comment type="caution">
    <text evidence="4">The sequence shown here is derived from an EMBL/GenBank/DDBJ whole genome shotgun (WGS) entry which is preliminary data.</text>
</comment>
<dbReference type="Pfam" id="PF02153">
    <property type="entry name" value="PDH_N"/>
    <property type="match status" value="1"/>
</dbReference>